<dbReference type="EMBL" id="LWDD02000955">
    <property type="protein sequence ID" value="KAE8254397.1"/>
    <property type="molecule type" value="Genomic_DNA"/>
</dbReference>
<dbReference type="AlphaFoldDB" id="A0A177TB57"/>
<proteinExistence type="predicted"/>
<reference evidence="3" key="2">
    <citation type="journal article" date="2019" name="IMA Fungus">
        <title>Genome sequencing and comparison of five Tilletia species to identify candidate genes for the detection of regulated species infecting wheat.</title>
        <authorList>
            <person name="Nguyen H.D.T."/>
            <person name="Sultana T."/>
            <person name="Kesanakurti P."/>
            <person name="Hambleton S."/>
        </authorList>
    </citation>
    <scope>NUCLEOTIDE SEQUENCE</scope>
    <source>
        <strain evidence="3">DAOMC 238032</strain>
    </source>
</reference>
<name>A0A177TB57_9BASI</name>
<dbReference type="EMBL" id="CAJHJG010001134">
    <property type="protein sequence ID" value="CAD6909386.1"/>
    <property type="molecule type" value="Genomic_DNA"/>
</dbReference>
<evidence type="ECO:0000313" key="4">
    <source>
        <dbReference type="Proteomes" id="UP000077671"/>
    </source>
</evidence>
<reference evidence="3" key="1">
    <citation type="submission" date="2016-04" db="EMBL/GenBank/DDBJ databases">
        <authorList>
            <person name="Nguyen H.D."/>
            <person name="Kesanakurti P."/>
            <person name="Cullis J."/>
            <person name="Levesque C.A."/>
            <person name="Hambleton S."/>
        </authorList>
    </citation>
    <scope>NUCLEOTIDE SEQUENCE</scope>
    <source>
        <strain evidence="3">DAOMC 238032</strain>
    </source>
</reference>
<feature type="region of interest" description="Disordered" evidence="1">
    <location>
        <begin position="69"/>
        <end position="120"/>
    </location>
</feature>
<evidence type="ECO:0000313" key="2">
    <source>
        <dbReference type="EMBL" id="CAD6909386.1"/>
    </source>
</evidence>
<feature type="compositionally biased region" description="Basic and acidic residues" evidence="1">
    <location>
        <begin position="75"/>
        <end position="84"/>
    </location>
</feature>
<evidence type="ECO:0000313" key="3">
    <source>
        <dbReference type="EMBL" id="KAE8254397.1"/>
    </source>
</evidence>
<protein>
    <submittedName>
        <fullName evidence="3">Uncharacterized protein</fullName>
    </submittedName>
</protein>
<evidence type="ECO:0000313" key="5">
    <source>
        <dbReference type="Proteomes" id="UP000836402"/>
    </source>
</evidence>
<gene>
    <name evidence="3" type="ORF">A4X03_0g5720</name>
    <name evidence="2" type="ORF">JKIAZH3_G883</name>
</gene>
<feature type="compositionally biased region" description="Low complexity" evidence="1">
    <location>
        <begin position="86"/>
        <end position="96"/>
    </location>
</feature>
<dbReference type="Proteomes" id="UP000836402">
    <property type="component" value="Unassembled WGS sequence"/>
</dbReference>
<keyword evidence="5" id="KW-1185">Reference proteome</keyword>
<organism evidence="3 4">
    <name type="scientific">Tilletia caries</name>
    <name type="common">wheat bunt fungus</name>
    <dbReference type="NCBI Taxonomy" id="13290"/>
    <lineage>
        <taxon>Eukaryota</taxon>
        <taxon>Fungi</taxon>
        <taxon>Dikarya</taxon>
        <taxon>Basidiomycota</taxon>
        <taxon>Ustilaginomycotina</taxon>
        <taxon>Exobasidiomycetes</taxon>
        <taxon>Tilletiales</taxon>
        <taxon>Tilletiaceae</taxon>
        <taxon>Tilletia</taxon>
    </lineage>
</organism>
<comment type="caution">
    <text evidence="3">The sequence shown here is derived from an EMBL/GenBank/DDBJ whole genome shotgun (WGS) entry which is preliminary data.</text>
</comment>
<reference evidence="2" key="3">
    <citation type="submission" date="2020-10" db="EMBL/GenBank/DDBJ databases">
        <authorList>
            <person name="Sedaghatjoo S."/>
        </authorList>
    </citation>
    <scope>NUCLEOTIDE SEQUENCE</scope>
    <source>
        <strain evidence="2">AZH3</strain>
    </source>
</reference>
<accession>A0A177TB57</accession>
<sequence length="176" mass="18972">MDFFQRFGPSFAAAQRQARDTAPTAAAPISSQQALTELVFSFAAPVAGALGDMLARRINPQLSEERAATAAATREALRARREQEGSFFPHSTSAPSSAPPSPQKRTHHTAFNPPAEVPLHKRKCPGQAEAIPLLVTAYHQLVRIRPGERFTRSQVLGQALVGGALSNDTTVDNPFF</sequence>
<dbReference type="Proteomes" id="UP000077671">
    <property type="component" value="Unassembled WGS sequence"/>
</dbReference>
<evidence type="ECO:0000256" key="1">
    <source>
        <dbReference type="SAM" id="MobiDB-lite"/>
    </source>
</evidence>